<dbReference type="GO" id="GO:0006508">
    <property type="term" value="P:proteolysis"/>
    <property type="evidence" value="ECO:0007669"/>
    <property type="project" value="InterPro"/>
</dbReference>
<dbReference type="GO" id="GO:0007034">
    <property type="term" value="P:vacuolar transport"/>
    <property type="evidence" value="ECO:0007669"/>
    <property type="project" value="InterPro"/>
</dbReference>
<dbReference type="Proteomes" id="UP000436088">
    <property type="component" value="Unassembled WGS sequence"/>
</dbReference>
<protein>
    <submittedName>
        <fullName evidence="3">Vacuolar protein sorting-associated protein 24-like protein 1</fullName>
    </submittedName>
</protein>
<keyword evidence="2" id="KW-1133">Transmembrane helix</keyword>
<dbReference type="Gene3D" id="6.10.140.1230">
    <property type="match status" value="1"/>
</dbReference>
<dbReference type="InterPro" id="IPR029058">
    <property type="entry name" value="AB_hydrolase_fold"/>
</dbReference>
<dbReference type="InterPro" id="IPR001563">
    <property type="entry name" value="Peptidase_S10"/>
</dbReference>
<dbReference type="EMBL" id="VEPZ02000888">
    <property type="protein sequence ID" value="KAE8712726.1"/>
    <property type="molecule type" value="Genomic_DNA"/>
</dbReference>
<dbReference type="AlphaFoldDB" id="A0A6A3B7C8"/>
<dbReference type="SUPFAM" id="SSF53474">
    <property type="entry name" value="alpha/beta-Hydrolases"/>
    <property type="match status" value="1"/>
</dbReference>
<dbReference type="GO" id="GO:0004185">
    <property type="term" value="F:serine-type carboxypeptidase activity"/>
    <property type="evidence" value="ECO:0007669"/>
    <property type="project" value="InterPro"/>
</dbReference>
<comment type="caution">
    <text evidence="3">The sequence shown here is derived from an EMBL/GenBank/DDBJ whole genome shotgun (WGS) entry which is preliminary data.</text>
</comment>
<dbReference type="PANTHER" id="PTHR10476">
    <property type="entry name" value="CHARGED MULTIVESICULAR BODY PROTEIN"/>
    <property type="match status" value="1"/>
</dbReference>
<evidence type="ECO:0000256" key="2">
    <source>
        <dbReference type="SAM" id="Phobius"/>
    </source>
</evidence>
<dbReference type="Gene3D" id="3.40.50.1820">
    <property type="entry name" value="alpha/beta hydrolase"/>
    <property type="match status" value="1"/>
</dbReference>
<evidence type="ECO:0000313" key="4">
    <source>
        <dbReference type="Proteomes" id="UP000436088"/>
    </source>
</evidence>
<name>A0A6A3B7C8_HIBSY</name>
<keyword evidence="4" id="KW-1185">Reference proteome</keyword>
<organism evidence="3 4">
    <name type="scientific">Hibiscus syriacus</name>
    <name type="common">Rose of Sharon</name>
    <dbReference type="NCBI Taxonomy" id="106335"/>
    <lineage>
        <taxon>Eukaryota</taxon>
        <taxon>Viridiplantae</taxon>
        <taxon>Streptophyta</taxon>
        <taxon>Embryophyta</taxon>
        <taxon>Tracheophyta</taxon>
        <taxon>Spermatophyta</taxon>
        <taxon>Magnoliopsida</taxon>
        <taxon>eudicotyledons</taxon>
        <taxon>Gunneridae</taxon>
        <taxon>Pentapetalae</taxon>
        <taxon>rosids</taxon>
        <taxon>malvids</taxon>
        <taxon>Malvales</taxon>
        <taxon>Malvaceae</taxon>
        <taxon>Malvoideae</taxon>
        <taxon>Hibiscus</taxon>
    </lineage>
</organism>
<keyword evidence="2" id="KW-0472">Membrane</keyword>
<dbReference type="Pfam" id="PF03357">
    <property type="entry name" value="Snf7"/>
    <property type="match status" value="1"/>
</dbReference>
<evidence type="ECO:0000313" key="3">
    <source>
        <dbReference type="EMBL" id="KAE8712726.1"/>
    </source>
</evidence>
<dbReference type="Pfam" id="PF00450">
    <property type="entry name" value="Peptidase_S10"/>
    <property type="match status" value="2"/>
</dbReference>
<evidence type="ECO:0000256" key="1">
    <source>
        <dbReference type="ARBA" id="ARBA00009431"/>
    </source>
</evidence>
<dbReference type="PRINTS" id="PR00724">
    <property type="entry name" value="CRBOXYPTASEC"/>
</dbReference>
<dbReference type="InterPro" id="IPR005024">
    <property type="entry name" value="Snf7_fam"/>
</dbReference>
<gene>
    <name evidence="3" type="ORF">F3Y22_tig00110234pilonHSYRG00062</name>
</gene>
<keyword evidence="2" id="KW-0812">Transmembrane</keyword>
<proteinExistence type="inferred from homology"/>
<accession>A0A6A3B7C8</accession>
<sequence length="590" mass="65646">MEKVMNIIKPKPNPQQLLRDWQRRLRQECHIQREEKNVQKAIRDAAKRNDMGSAKALSMEIVRSRRTVNRLYGNKAQLNSISMHLGESVAISRTVGHLSKSAEVMKLVNNLMKAPEVAVTMQEFSKEMTKAGVIEEFVNDALDNALDSEDIEEETEEEVDKVLTAIAGETAAQLPEAVRKEKMKQPVQAAAQEEEAIAEGVDDEEELEEIRARLAKGIMCKKQETNDSKFIINSNKVYQSTNDLTAENSKIAERQFRFPLLGAPAPFDKFAHHAGYYNLPHSKSARVLNRGRGHIFGYFGFTVIAAVAGAIAVVAGAITAVESNSDSGADEIAVSNILFIDQPIGTGFSYTSDDTDIRHDENGVSNDLYDFLQAFFKEHPQREIKAKEGIHINLKGFAIGNGLTNPGIQYQAYPDYALNSSLISQSDYVNIKKSVPSCMEAIKSCDHGGLLYYDIRKQCDGGLCYYFSGVDTFLNLKSVREALWVGDIDFMSCSSVVYEAMNMDWIRNFEVGIPSLLEDGIKWVHAMTWSGQKYFGASPTVPFILDGVEAGKLKRHGPLTFLKVHEAGHMVPMDQPKASYKCCRNGCMGK</sequence>
<reference evidence="3" key="1">
    <citation type="submission" date="2019-09" db="EMBL/GenBank/DDBJ databases">
        <title>Draft genome information of white flower Hibiscus syriacus.</title>
        <authorList>
            <person name="Kim Y.-M."/>
        </authorList>
    </citation>
    <scope>NUCLEOTIDE SEQUENCE [LARGE SCALE GENOMIC DNA]</scope>
    <source>
        <strain evidence="3">YM2019G1</strain>
    </source>
</reference>
<feature type="transmembrane region" description="Helical" evidence="2">
    <location>
        <begin position="295"/>
        <end position="318"/>
    </location>
</feature>
<comment type="similarity">
    <text evidence="1">Belongs to the peptidase S10 family.</text>
</comment>